<sequence>VDGGPEFKTDVQQLAEFYNFGYVKISPYNSKAAGSVEVGHRVIADALSKIT</sequence>
<dbReference type="AlphaFoldDB" id="A0A6G1GIQ1"/>
<gene>
    <name evidence="2" type="ORF">K402DRAFT_302423</name>
</gene>
<dbReference type="PROSITE" id="PS50994">
    <property type="entry name" value="INTEGRASE"/>
    <property type="match status" value="1"/>
</dbReference>
<feature type="non-terminal residue" evidence="2">
    <location>
        <position position="1"/>
    </location>
</feature>
<dbReference type="Proteomes" id="UP000800041">
    <property type="component" value="Unassembled WGS sequence"/>
</dbReference>
<proteinExistence type="predicted"/>
<evidence type="ECO:0000259" key="1">
    <source>
        <dbReference type="PROSITE" id="PS50994"/>
    </source>
</evidence>
<dbReference type="GO" id="GO:0015074">
    <property type="term" value="P:DNA integration"/>
    <property type="evidence" value="ECO:0007669"/>
    <property type="project" value="InterPro"/>
</dbReference>
<evidence type="ECO:0000313" key="3">
    <source>
        <dbReference type="Proteomes" id="UP000800041"/>
    </source>
</evidence>
<dbReference type="InterPro" id="IPR001584">
    <property type="entry name" value="Integrase_cat-core"/>
</dbReference>
<evidence type="ECO:0000313" key="2">
    <source>
        <dbReference type="EMBL" id="KAF1980639.1"/>
    </source>
</evidence>
<reference evidence="2" key="1">
    <citation type="journal article" date="2020" name="Stud. Mycol.">
        <title>101 Dothideomycetes genomes: a test case for predicting lifestyles and emergence of pathogens.</title>
        <authorList>
            <person name="Haridas S."/>
            <person name="Albert R."/>
            <person name="Binder M."/>
            <person name="Bloem J."/>
            <person name="Labutti K."/>
            <person name="Salamov A."/>
            <person name="Andreopoulos B."/>
            <person name="Baker S."/>
            <person name="Barry K."/>
            <person name="Bills G."/>
            <person name="Bluhm B."/>
            <person name="Cannon C."/>
            <person name="Castanera R."/>
            <person name="Culley D."/>
            <person name="Daum C."/>
            <person name="Ezra D."/>
            <person name="Gonzalez J."/>
            <person name="Henrissat B."/>
            <person name="Kuo A."/>
            <person name="Liang C."/>
            <person name="Lipzen A."/>
            <person name="Lutzoni F."/>
            <person name="Magnuson J."/>
            <person name="Mondo S."/>
            <person name="Nolan M."/>
            <person name="Ohm R."/>
            <person name="Pangilinan J."/>
            <person name="Park H.-J."/>
            <person name="Ramirez L."/>
            <person name="Alfaro M."/>
            <person name="Sun H."/>
            <person name="Tritt A."/>
            <person name="Yoshinaga Y."/>
            <person name="Zwiers L.-H."/>
            <person name="Turgeon B."/>
            <person name="Goodwin S."/>
            <person name="Spatafora J."/>
            <person name="Crous P."/>
            <person name="Grigoriev I."/>
        </authorList>
    </citation>
    <scope>NUCLEOTIDE SEQUENCE</scope>
    <source>
        <strain evidence="2">CBS 113979</strain>
    </source>
</reference>
<dbReference type="OrthoDB" id="446925at2759"/>
<keyword evidence="3" id="KW-1185">Reference proteome</keyword>
<feature type="domain" description="Integrase catalytic" evidence="1">
    <location>
        <begin position="1"/>
        <end position="51"/>
    </location>
</feature>
<protein>
    <recommendedName>
        <fullName evidence="1">Integrase catalytic domain-containing protein</fullName>
    </recommendedName>
</protein>
<accession>A0A6G1GIQ1</accession>
<feature type="non-terminal residue" evidence="2">
    <location>
        <position position="51"/>
    </location>
</feature>
<dbReference type="EMBL" id="ML977236">
    <property type="protein sequence ID" value="KAF1980639.1"/>
    <property type="molecule type" value="Genomic_DNA"/>
</dbReference>
<name>A0A6G1GIQ1_9PEZI</name>
<organism evidence="2 3">
    <name type="scientific">Aulographum hederae CBS 113979</name>
    <dbReference type="NCBI Taxonomy" id="1176131"/>
    <lineage>
        <taxon>Eukaryota</taxon>
        <taxon>Fungi</taxon>
        <taxon>Dikarya</taxon>
        <taxon>Ascomycota</taxon>
        <taxon>Pezizomycotina</taxon>
        <taxon>Dothideomycetes</taxon>
        <taxon>Pleosporomycetidae</taxon>
        <taxon>Aulographales</taxon>
        <taxon>Aulographaceae</taxon>
    </lineage>
</organism>